<dbReference type="PANTHER" id="PTHR28037">
    <property type="entry name" value="ALCOHOL O-ACETYLTRANSFERASE 1-RELATED"/>
    <property type="match status" value="1"/>
</dbReference>
<evidence type="ECO:0000313" key="2">
    <source>
        <dbReference type="Proteomes" id="UP001152592"/>
    </source>
</evidence>
<sequence>MAKMPQRRFLRFASPNERRTISREDVGFYNALIIAGVYEVGDIDIDLESPQSFSSPLEYCVEKHPFLSVVVKDKHTEQPAFEAVSNIDLHDHLVILQDHKTDKTEELDLFEKVLPPILDRPWPDEIPPWRIIVLLLASPPGSTTQRCLIIFSFSHTLGDGMSAVEFHRTFLEGWRQAPRIDQEGLFLVTPNHTLPEPFDTPARLPISWSFLLAPLIAVYLPTFIANLFGLRPTASPGNAGTWTGSPIFYKPPPTPPSRLRILEVDTELVQTALQVARSHSTKLTATMHQFIIRALSKAIPDTSITNFVSGTAVDMRKSIGIPSETWGLYVNAHYETHPRPYEMGRTLSDGMWAAASSMTEKLAECGTRLQDQAVGLLRYAPSIRNWTLGKIDKKRDCSYELSNLLAFNDSDGDECHNIKIEKMLFTRPANPISAPLEFNVVSVKGGSLVCIVSWHEGALDVPLEEESTLVDRILGSVQADFEALT</sequence>
<organism evidence="1 2">
    <name type="scientific">Penicillium salamii</name>
    <dbReference type="NCBI Taxonomy" id="1612424"/>
    <lineage>
        <taxon>Eukaryota</taxon>
        <taxon>Fungi</taxon>
        <taxon>Dikarya</taxon>
        <taxon>Ascomycota</taxon>
        <taxon>Pezizomycotina</taxon>
        <taxon>Eurotiomycetes</taxon>
        <taxon>Eurotiomycetidae</taxon>
        <taxon>Eurotiales</taxon>
        <taxon>Aspergillaceae</taxon>
        <taxon>Penicillium</taxon>
    </lineage>
</organism>
<name>A0A9W4IZZ5_9EURO</name>
<evidence type="ECO:0008006" key="3">
    <source>
        <dbReference type="Google" id="ProtNLM"/>
    </source>
</evidence>
<accession>A0A9W4IZZ5</accession>
<dbReference type="Proteomes" id="UP001152592">
    <property type="component" value="Unassembled WGS sequence"/>
</dbReference>
<comment type="caution">
    <text evidence="1">The sequence shown here is derived from an EMBL/GenBank/DDBJ whole genome shotgun (WGS) entry which is preliminary data.</text>
</comment>
<protein>
    <recommendedName>
        <fullName evidence="3">Alcohol acetyltransferase</fullName>
    </recommendedName>
</protein>
<dbReference type="Pfam" id="PF07247">
    <property type="entry name" value="AATase"/>
    <property type="match status" value="1"/>
</dbReference>
<dbReference type="GO" id="GO:0008080">
    <property type="term" value="F:N-acetyltransferase activity"/>
    <property type="evidence" value="ECO:0007669"/>
    <property type="project" value="TreeGrafter"/>
</dbReference>
<gene>
    <name evidence="1" type="ORF">PSALAMII_LOCUS3659</name>
</gene>
<dbReference type="PANTHER" id="PTHR28037:SF1">
    <property type="entry name" value="ALCOHOL O-ACETYLTRANSFERASE 1-RELATED"/>
    <property type="match status" value="1"/>
</dbReference>
<dbReference type="AlphaFoldDB" id="A0A9W4IZZ5"/>
<dbReference type="EMBL" id="CAJVPD010000166">
    <property type="protein sequence ID" value="CAG8361022.1"/>
    <property type="molecule type" value="Genomic_DNA"/>
</dbReference>
<dbReference type="OrthoDB" id="2153176at2759"/>
<dbReference type="InterPro" id="IPR052058">
    <property type="entry name" value="Alcohol_O-acetyltransferase"/>
</dbReference>
<evidence type="ECO:0000313" key="1">
    <source>
        <dbReference type="EMBL" id="CAG8361022.1"/>
    </source>
</evidence>
<proteinExistence type="predicted"/>
<reference evidence="1" key="1">
    <citation type="submission" date="2021-07" db="EMBL/GenBank/DDBJ databases">
        <authorList>
            <person name="Branca A.L. A."/>
        </authorList>
    </citation>
    <scope>NUCLEOTIDE SEQUENCE</scope>
</reference>
<dbReference type="InterPro" id="IPR010828">
    <property type="entry name" value="Atf2/Sli1-like"/>
</dbReference>